<dbReference type="GeneID" id="300117103"/>
<gene>
    <name evidence="3" type="ORF">D0C37_23500</name>
</gene>
<name>A0A385DFK1_9ACTN</name>
<accession>A0A385DFK1</accession>
<dbReference type="RefSeq" id="WP_101276658.1">
    <property type="nucleotide sequence ID" value="NZ_CP031742.1"/>
</dbReference>
<keyword evidence="2" id="KW-0472">Membrane</keyword>
<feature type="region of interest" description="Disordered" evidence="1">
    <location>
        <begin position="1"/>
        <end position="26"/>
    </location>
</feature>
<evidence type="ECO:0000313" key="3">
    <source>
        <dbReference type="EMBL" id="AXQ57272.1"/>
    </source>
</evidence>
<keyword evidence="2" id="KW-1133">Transmembrane helix</keyword>
<feature type="region of interest" description="Disordered" evidence="1">
    <location>
        <begin position="138"/>
        <end position="174"/>
    </location>
</feature>
<dbReference type="EMBL" id="CP031742">
    <property type="protein sequence ID" value="AXQ57272.1"/>
    <property type="molecule type" value="Genomic_DNA"/>
</dbReference>
<evidence type="ECO:0000256" key="1">
    <source>
        <dbReference type="SAM" id="MobiDB-lite"/>
    </source>
</evidence>
<proteinExistence type="predicted"/>
<evidence type="ECO:0000256" key="2">
    <source>
        <dbReference type="SAM" id="Phobius"/>
    </source>
</evidence>
<keyword evidence="2" id="KW-0812">Transmembrane</keyword>
<dbReference type="AlphaFoldDB" id="A0A385DFK1"/>
<feature type="compositionally biased region" description="Basic and acidic residues" evidence="1">
    <location>
        <begin position="14"/>
        <end position="25"/>
    </location>
</feature>
<organism evidence="3 4">
    <name type="scientific">Streptomyces koyangensis</name>
    <dbReference type="NCBI Taxonomy" id="188770"/>
    <lineage>
        <taxon>Bacteria</taxon>
        <taxon>Bacillati</taxon>
        <taxon>Actinomycetota</taxon>
        <taxon>Actinomycetes</taxon>
        <taxon>Kitasatosporales</taxon>
        <taxon>Streptomycetaceae</taxon>
        <taxon>Streptomyces</taxon>
        <taxon>Streptomyces aurantiacus group</taxon>
    </lineage>
</organism>
<reference evidence="3 4" key="1">
    <citation type="submission" date="2018-08" db="EMBL/GenBank/DDBJ databases">
        <authorList>
            <person name="Ferrada E.E."/>
            <person name="Latorre B.A."/>
        </authorList>
    </citation>
    <scope>NUCLEOTIDE SEQUENCE [LARGE SCALE GENOMIC DNA]</scope>
    <source>
        <strain evidence="3 4">VK-A60T</strain>
    </source>
</reference>
<evidence type="ECO:0000313" key="4">
    <source>
        <dbReference type="Proteomes" id="UP000259636"/>
    </source>
</evidence>
<feature type="compositionally biased region" description="Low complexity" evidence="1">
    <location>
        <begin position="151"/>
        <end position="161"/>
    </location>
</feature>
<sequence length="174" mass="18347">MPEDVGGSPFPDGRQPDDDHDRGGADDAFASVVFDEDFIRAAEFHEATAVERLVAAAHARAEAEARRARTRTRDAYYEAAQPFGPDPAVNEDYDPSEADDAALHPTRVSWHRPIAWLLALLMGVGMIALAFSAVYRGSAASGEGSTPPPATTGADPTADTGFTRPAASAAPLDP</sequence>
<protein>
    <submittedName>
        <fullName evidence="3">Uncharacterized protein</fullName>
    </submittedName>
</protein>
<dbReference type="Proteomes" id="UP000259636">
    <property type="component" value="Chromosome"/>
</dbReference>
<dbReference type="KEGG" id="sky:D0C37_23500"/>
<feature type="transmembrane region" description="Helical" evidence="2">
    <location>
        <begin position="114"/>
        <end position="135"/>
    </location>
</feature>